<keyword evidence="3" id="KW-0238">DNA-binding</keyword>
<dbReference type="SUPFAM" id="SSF116734">
    <property type="entry name" value="DNA methylase specificity domain"/>
    <property type="match status" value="2"/>
</dbReference>
<comment type="subunit">
    <text evidence="4">The methyltransferase is composed of M and S polypeptides.</text>
</comment>
<evidence type="ECO:0000256" key="3">
    <source>
        <dbReference type="ARBA" id="ARBA00023125"/>
    </source>
</evidence>
<dbReference type="InterPro" id="IPR000055">
    <property type="entry name" value="Restrct_endonuc_typeI_TRD"/>
</dbReference>
<evidence type="ECO:0000313" key="7">
    <source>
        <dbReference type="Proteomes" id="UP000516320"/>
    </source>
</evidence>
<dbReference type="InterPro" id="IPR044946">
    <property type="entry name" value="Restrct_endonuc_typeI_TRD_sf"/>
</dbReference>
<dbReference type="REBASE" id="444117">
    <property type="entry name" value="S.Csp3719ORF11305P"/>
</dbReference>
<protein>
    <recommendedName>
        <fullName evidence="5">Type I restriction modification DNA specificity domain-containing protein</fullName>
    </recommendedName>
</protein>
<dbReference type="AlphaFoldDB" id="A0A7H0SRH7"/>
<evidence type="ECO:0000259" key="5">
    <source>
        <dbReference type="Pfam" id="PF01420"/>
    </source>
</evidence>
<dbReference type="CDD" id="cd17266">
    <property type="entry name" value="RMtype1_S_Sau1132ORF3780P-TRD2-CR2_like"/>
    <property type="match status" value="1"/>
</dbReference>
<feature type="domain" description="Type I restriction modification DNA specificity" evidence="5">
    <location>
        <begin position="206"/>
        <end position="362"/>
    </location>
</feature>
<dbReference type="GO" id="GO:0003677">
    <property type="term" value="F:DNA binding"/>
    <property type="evidence" value="ECO:0007669"/>
    <property type="project" value="UniProtKB-KW"/>
</dbReference>
<evidence type="ECO:0000256" key="4">
    <source>
        <dbReference type="ARBA" id="ARBA00038652"/>
    </source>
</evidence>
<feature type="domain" description="Type I restriction modification DNA specificity" evidence="5">
    <location>
        <begin position="18"/>
        <end position="156"/>
    </location>
</feature>
<dbReference type="Gene3D" id="1.10.287.1120">
    <property type="entry name" value="Bipartite methylase S protein"/>
    <property type="match status" value="1"/>
</dbReference>
<evidence type="ECO:0000313" key="6">
    <source>
        <dbReference type="EMBL" id="QNQ91152.1"/>
    </source>
</evidence>
<dbReference type="PANTHER" id="PTHR43140:SF1">
    <property type="entry name" value="TYPE I RESTRICTION ENZYME ECOKI SPECIFICITY SUBUNIT"/>
    <property type="match status" value="1"/>
</dbReference>
<sequence length="387" mass="43286">MTTETMKNSGVEWIGNIPREWSISRLKDCLEIRNGKEVETDGGDIPVYGSGGVFGSTTSFLHDGESILFGRKGTIDKPLLAAGEFWTVDTMFYSVLRGNDNLKYLYYAALCLDFKSRQSGSTLPSMTQTALGGFFIPRPKLQEQQIIAAVLDEETGKIDQAIHLLQQELETMEQLKKSLIYEAVTKGLDPSVPMKPSGVDWIGDIPEHWQAKRLKYLCMMKSGDNLTSNDIADSDTVPVYGGNGIRGYYSMYNNSVDRVLIGRQGALCGNVHFAMAPFWATDHAIVVTEGSEYIKQFAFYALLAMNLNRLSMTAAQPGLAVETVMNEFSPLPSLYEQETIVSYLESRTDNFNQILAIKERQLELLQQQRQSLIFEYVTGKRRVSEVA</sequence>
<dbReference type="GO" id="GO:0009307">
    <property type="term" value="P:DNA restriction-modification system"/>
    <property type="evidence" value="ECO:0007669"/>
    <property type="project" value="UniProtKB-KW"/>
</dbReference>
<evidence type="ECO:0000256" key="2">
    <source>
        <dbReference type="ARBA" id="ARBA00022747"/>
    </source>
</evidence>
<dbReference type="Pfam" id="PF01420">
    <property type="entry name" value="Methylase_S"/>
    <property type="match status" value="2"/>
</dbReference>
<dbReference type="EMBL" id="CP046884">
    <property type="protein sequence ID" value="QNQ91152.1"/>
    <property type="molecule type" value="Genomic_DNA"/>
</dbReference>
<accession>A0A7H0SRH7</accession>
<evidence type="ECO:0000256" key="1">
    <source>
        <dbReference type="ARBA" id="ARBA00010923"/>
    </source>
</evidence>
<dbReference type="CDD" id="cd17288">
    <property type="entry name" value="RMtype1_S_LlaAI06ORF1089P_TRD1-CR1_like"/>
    <property type="match status" value="1"/>
</dbReference>
<dbReference type="KEGG" id="cpoy:GP475_11300"/>
<dbReference type="RefSeq" id="WP_187974465.1">
    <property type="nucleotide sequence ID" value="NZ_CP046884.1"/>
</dbReference>
<gene>
    <name evidence="6" type="ORF">GP475_11300</name>
</gene>
<proteinExistence type="inferred from homology"/>
<organism evidence="6 7">
    <name type="scientific">Corynebacterium poyangense</name>
    <dbReference type="NCBI Taxonomy" id="2684405"/>
    <lineage>
        <taxon>Bacteria</taxon>
        <taxon>Bacillati</taxon>
        <taxon>Actinomycetota</taxon>
        <taxon>Actinomycetes</taxon>
        <taxon>Mycobacteriales</taxon>
        <taxon>Corynebacteriaceae</taxon>
        <taxon>Corynebacterium</taxon>
    </lineage>
</organism>
<reference evidence="6 7" key="1">
    <citation type="submission" date="2019-12" db="EMBL/GenBank/DDBJ databases">
        <title>Corynebacterium sp. nov., isolated from feces of the Anser Albifrons in China.</title>
        <authorList>
            <person name="Liu Q."/>
        </authorList>
    </citation>
    <scope>NUCLEOTIDE SEQUENCE [LARGE SCALE GENOMIC DNA]</scope>
    <source>
        <strain evidence="6 7">4H37-19</strain>
    </source>
</reference>
<comment type="similarity">
    <text evidence="1">Belongs to the type-I restriction system S methylase family.</text>
</comment>
<dbReference type="PANTHER" id="PTHR43140">
    <property type="entry name" value="TYPE-1 RESTRICTION ENZYME ECOKI SPECIFICITY PROTEIN"/>
    <property type="match status" value="1"/>
</dbReference>
<name>A0A7H0SRH7_9CORY</name>
<keyword evidence="7" id="KW-1185">Reference proteome</keyword>
<keyword evidence="2" id="KW-0680">Restriction system</keyword>
<dbReference type="Proteomes" id="UP000516320">
    <property type="component" value="Chromosome"/>
</dbReference>
<dbReference type="Gene3D" id="3.90.220.20">
    <property type="entry name" value="DNA methylase specificity domains"/>
    <property type="match status" value="2"/>
</dbReference>
<dbReference type="InterPro" id="IPR051212">
    <property type="entry name" value="Type-I_RE_S_subunit"/>
</dbReference>